<protein>
    <submittedName>
        <fullName evidence="6">Ribosomal protein S7</fullName>
    </submittedName>
</protein>
<dbReference type="InterPro" id="IPR023798">
    <property type="entry name" value="Ribosomal_uS7_dom"/>
</dbReference>
<dbReference type="GO" id="GO:0003735">
    <property type="term" value="F:structural constituent of ribosome"/>
    <property type="evidence" value="ECO:0007669"/>
    <property type="project" value="InterPro"/>
</dbReference>
<dbReference type="Pfam" id="PF00177">
    <property type="entry name" value="Ribosomal_S7"/>
    <property type="match status" value="1"/>
</dbReference>
<feature type="compositionally biased region" description="Basic and acidic residues" evidence="4">
    <location>
        <begin position="14"/>
        <end position="30"/>
    </location>
</feature>
<dbReference type="AlphaFoldDB" id="T1B6Y4"/>
<dbReference type="NCBIfam" id="TIGR01028">
    <property type="entry name" value="uS7_euk_arch"/>
    <property type="match status" value="1"/>
</dbReference>
<dbReference type="EMBL" id="AUZZ01001482">
    <property type="protein sequence ID" value="EQD64233.1"/>
    <property type="molecule type" value="Genomic_DNA"/>
</dbReference>
<comment type="caution">
    <text evidence="6">The sequence shown here is derived from an EMBL/GenBank/DDBJ whole genome shotgun (WGS) entry which is preliminary data.</text>
</comment>
<dbReference type="InterPro" id="IPR005716">
    <property type="entry name" value="Ribosomal_uS7_euk/arc"/>
</dbReference>
<evidence type="ECO:0000259" key="5">
    <source>
        <dbReference type="Pfam" id="PF00177"/>
    </source>
</evidence>
<dbReference type="InterPro" id="IPR000235">
    <property type="entry name" value="Ribosomal_uS7"/>
</dbReference>
<feature type="compositionally biased region" description="Low complexity" evidence="4">
    <location>
        <begin position="38"/>
        <end position="50"/>
    </location>
</feature>
<keyword evidence="3" id="KW-0687">Ribonucleoprotein</keyword>
<evidence type="ECO:0000256" key="4">
    <source>
        <dbReference type="SAM" id="MobiDB-lite"/>
    </source>
</evidence>
<name>T1B6Y4_9ZZZZ</name>
<dbReference type="InterPro" id="IPR036823">
    <property type="entry name" value="Ribosomal_uS7_dom_sf"/>
</dbReference>
<evidence type="ECO:0000256" key="3">
    <source>
        <dbReference type="ARBA" id="ARBA00023274"/>
    </source>
</evidence>
<dbReference type="Gene3D" id="1.10.455.10">
    <property type="entry name" value="Ribosomal protein S7 domain"/>
    <property type="match status" value="1"/>
</dbReference>
<dbReference type="SUPFAM" id="SSF47973">
    <property type="entry name" value="Ribosomal protein S7"/>
    <property type="match status" value="1"/>
</dbReference>
<reference evidence="6" key="2">
    <citation type="journal article" date="2014" name="ISME J.">
        <title>Microbial stratification in low pH oxic and suboxic macroscopic growths along an acid mine drainage.</title>
        <authorList>
            <person name="Mendez-Garcia C."/>
            <person name="Mesa V."/>
            <person name="Sprenger R.R."/>
            <person name="Richter M."/>
            <person name="Diez M.S."/>
            <person name="Solano J."/>
            <person name="Bargiela R."/>
            <person name="Golyshina O.V."/>
            <person name="Manteca A."/>
            <person name="Ramos J.L."/>
            <person name="Gallego J.R."/>
            <person name="Llorente I."/>
            <person name="Martins Dos Santos V.A."/>
            <person name="Jensen O.N."/>
            <person name="Pelaez A.I."/>
            <person name="Sanchez J."/>
            <person name="Ferrer M."/>
        </authorList>
    </citation>
    <scope>NUCLEOTIDE SEQUENCE</scope>
</reference>
<dbReference type="GO" id="GO:0006412">
    <property type="term" value="P:translation"/>
    <property type="evidence" value="ECO:0007669"/>
    <property type="project" value="InterPro"/>
</dbReference>
<keyword evidence="2 6" id="KW-0689">Ribosomal protein</keyword>
<accession>T1B6Y4</accession>
<evidence type="ECO:0000256" key="2">
    <source>
        <dbReference type="ARBA" id="ARBA00022980"/>
    </source>
</evidence>
<feature type="domain" description="Small ribosomal subunit protein uS7" evidence="5">
    <location>
        <begin position="103"/>
        <end position="258"/>
    </location>
</feature>
<evidence type="ECO:0000313" key="6">
    <source>
        <dbReference type="EMBL" id="EQD64233.1"/>
    </source>
</evidence>
<organism evidence="6">
    <name type="scientific">mine drainage metagenome</name>
    <dbReference type="NCBI Taxonomy" id="410659"/>
    <lineage>
        <taxon>unclassified sequences</taxon>
        <taxon>metagenomes</taxon>
        <taxon>ecological metagenomes</taxon>
    </lineage>
</organism>
<comment type="similarity">
    <text evidence="1">Belongs to the universal ribosomal protein uS7 family.</text>
</comment>
<gene>
    <name evidence="6" type="ORF">B2A_02112</name>
</gene>
<sequence length="258" mass="28871">MAAEDNVVQEAPQVEDKDKEVAEQKQEPVKKPRRRTAKASAKPTKASTRKGNIPEIDSNERLLFGKYSYDVKVEDLSLQNYINLKPLEYPTSFRRDSQKMFSKTNINVVERLENALMRGGTGGKVGGKTIRTKGRLQGKKIKVMHIMEDALEQVNKRTGQNPLQVLVEALENSAPIDDTTRVRYGGIVSNVAVDVSASRRLDISLRNIAMASILDAFKKKRTIVDALANELVLASKNDANSYSIKRKNEIERMARSAK</sequence>
<dbReference type="GO" id="GO:0015935">
    <property type="term" value="C:small ribosomal subunit"/>
    <property type="evidence" value="ECO:0007669"/>
    <property type="project" value="InterPro"/>
</dbReference>
<dbReference type="PANTHER" id="PTHR11205">
    <property type="entry name" value="RIBOSOMAL PROTEIN S7"/>
    <property type="match status" value="1"/>
</dbReference>
<feature type="region of interest" description="Disordered" evidence="4">
    <location>
        <begin position="1"/>
        <end position="52"/>
    </location>
</feature>
<evidence type="ECO:0000256" key="1">
    <source>
        <dbReference type="ARBA" id="ARBA00007151"/>
    </source>
</evidence>
<reference evidence="6" key="1">
    <citation type="submission" date="2013-08" db="EMBL/GenBank/DDBJ databases">
        <authorList>
            <person name="Mendez C."/>
            <person name="Richter M."/>
            <person name="Ferrer M."/>
            <person name="Sanchez J."/>
        </authorList>
    </citation>
    <scope>NUCLEOTIDE SEQUENCE</scope>
</reference>
<proteinExistence type="inferred from homology"/>